<evidence type="ECO:0000313" key="2">
    <source>
        <dbReference type="EMBL" id="ASN59589.1"/>
    </source>
</evidence>
<dbReference type="SUPFAM" id="SSF53448">
    <property type="entry name" value="Nucleotide-diphospho-sugar transferases"/>
    <property type="match status" value="1"/>
</dbReference>
<dbReference type="Pfam" id="PF00535">
    <property type="entry name" value="Glycos_transf_2"/>
    <property type="match status" value="1"/>
</dbReference>
<gene>
    <name evidence="2" type="ORF">CG419_02675</name>
</gene>
<proteinExistence type="predicted"/>
<sequence length="328" mass="37807">MKKVLVLMATYNGEKYLEKQIDSILNQKNIDVSLLIRDDGSTDNTKKIIQRKMKLGSKISLLEADAEDSHGAMINYYKLLCIAQTTESMKYDFFALSDQDDVWLPNKLAIMSKRFKNSNKPELVYANYSVIDSNDVKVVNNVANEIGLDYENPIVLLFNNSFAWGHSIMFNAMLLKSVSINEAIAKSNFPHDAYLAKYAVLCDGLMYEPEVLVNYRRHSENVSSIWYKLSVKLIQKKLDFAREGKIYANLINANFLLFQENKNSRFIDSSIIDTYNKGLGTRGISTFIYFRKNKIYRKQKSRDFNMKLTYALGIYAKWVGKSRKMVNI</sequence>
<dbReference type="RefSeq" id="WP_089556382.1">
    <property type="nucleotide sequence ID" value="NZ_CP022474.1"/>
</dbReference>
<evidence type="ECO:0000313" key="3">
    <source>
        <dbReference type="Proteomes" id="UP000199749"/>
    </source>
</evidence>
<dbReference type="AlphaFoldDB" id="A0AAC9UQ99"/>
<dbReference type="EMBL" id="CP022474">
    <property type="protein sequence ID" value="ASN59589.1"/>
    <property type="molecule type" value="Genomic_DNA"/>
</dbReference>
<dbReference type="Gene3D" id="3.90.550.10">
    <property type="entry name" value="Spore Coat Polysaccharide Biosynthesis Protein SpsA, Chain A"/>
    <property type="match status" value="1"/>
</dbReference>
<reference evidence="2 3" key="1">
    <citation type="submission" date="2017-07" db="EMBL/GenBank/DDBJ databases">
        <title>Lactobacillus curvatus MRS6 whole genome.</title>
        <authorList>
            <person name="Jans C."/>
            <person name="Lagler S."/>
            <person name="Lacroix C."/>
            <person name="Meile L."/>
            <person name="Stevens M.J.A."/>
        </authorList>
    </citation>
    <scope>NUCLEOTIDE SEQUENCE [LARGE SCALE GENOMIC DNA]</scope>
    <source>
        <strain evidence="2 3">MRS6</strain>
    </source>
</reference>
<dbReference type="PANTHER" id="PTHR22916">
    <property type="entry name" value="GLYCOSYLTRANSFERASE"/>
    <property type="match status" value="1"/>
</dbReference>
<dbReference type="GO" id="GO:0016758">
    <property type="term" value="F:hexosyltransferase activity"/>
    <property type="evidence" value="ECO:0007669"/>
    <property type="project" value="UniProtKB-ARBA"/>
</dbReference>
<name>A0AAC9UQ99_LATCU</name>
<dbReference type="InterPro" id="IPR029044">
    <property type="entry name" value="Nucleotide-diphossugar_trans"/>
</dbReference>
<dbReference type="InterPro" id="IPR001173">
    <property type="entry name" value="Glyco_trans_2-like"/>
</dbReference>
<organism evidence="2 3">
    <name type="scientific">Latilactobacillus curvatus</name>
    <name type="common">Lactobacillus curvatus</name>
    <dbReference type="NCBI Taxonomy" id="28038"/>
    <lineage>
        <taxon>Bacteria</taxon>
        <taxon>Bacillati</taxon>
        <taxon>Bacillota</taxon>
        <taxon>Bacilli</taxon>
        <taxon>Lactobacillales</taxon>
        <taxon>Lactobacillaceae</taxon>
        <taxon>Latilactobacillus</taxon>
    </lineage>
</organism>
<feature type="domain" description="Glycosyltransferase 2-like" evidence="1">
    <location>
        <begin position="6"/>
        <end position="176"/>
    </location>
</feature>
<accession>A0AAC9UQ99</accession>
<evidence type="ECO:0000259" key="1">
    <source>
        <dbReference type="Pfam" id="PF00535"/>
    </source>
</evidence>
<dbReference type="PANTHER" id="PTHR22916:SF3">
    <property type="entry name" value="UDP-GLCNAC:BETAGAL BETA-1,3-N-ACETYLGLUCOSAMINYLTRANSFERASE-LIKE PROTEIN 1"/>
    <property type="match status" value="1"/>
</dbReference>
<protein>
    <recommendedName>
        <fullName evidence="1">Glycosyltransferase 2-like domain-containing protein</fullName>
    </recommendedName>
</protein>
<dbReference type="Proteomes" id="UP000199749">
    <property type="component" value="Chromosome"/>
</dbReference>